<gene>
    <name evidence="8" type="ORF">E3D00_00075</name>
</gene>
<comment type="subcellular location">
    <subcellularLocation>
        <location evidence="1">Cell membrane</location>
        <topology evidence="1">Multi-pass membrane protein</topology>
    </subcellularLocation>
</comment>
<dbReference type="InterPro" id="IPR050171">
    <property type="entry name" value="MFS_Transporters"/>
</dbReference>
<keyword evidence="9" id="KW-1185">Reference proteome</keyword>
<accession>A0A4Y6UMB2</accession>
<dbReference type="Pfam" id="PF07690">
    <property type="entry name" value="MFS_1"/>
    <property type="match status" value="1"/>
</dbReference>
<feature type="transmembrane region" description="Helical" evidence="7">
    <location>
        <begin position="429"/>
        <end position="454"/>
    </location>
</feature>
<keyword evidence="5 7" id="KW-1133">Transmembrane helix</keyword>
<evidence type="ECO:0000256" key="2">
    <source>
        <dbReference type="ARBA" id="ARBA00022448"/>
    </source>
</evidence>
<evidence type="ECO:0000256" key="1">
    <source>
        <dbReference type="ARBA" id="ARBA00004651"/>
    </source>
</evidence>
<proteinExistence type="predicted"/>
<dbReference type="InterPro" id="IPR011701">
    <property type="entry name" value="MFS"/>
</dbReference>
<dbReference type="SUPFAM" id="SSF103473">
    <property type="entry name" value="MFS general substrate transporter"/>
    <property type="match status" value="1"/>
</dbReference>
<evidence type="ECO:0000256" key="4">
    <source>
        <dbReference type="ARBA" id="ARBA00022692"/>
    </source>
</evidence>
<keyword evidence="2" id="KW-0813">Transport</keyword>
<evidence type="ECO:0000256" key="3">
    <source>
        <dbReference type="ARBA" id="ARBA00022475"/>
    </source>
</evidence>
<dbReference type="PANTHER" id="PTHR23517">
    <property type="entry name" value="RESISTANCE PROTEIN MDTM, PUTATIVE-RELATED-RELATED"/>
    <property type="match status" value="1"/>
</dbReference>
<organism evidence="8 9">
    <name type="scientific">Swingsia samuiensis</name>
    <dbReference type="NCBI Taxonomy" id="1293412"/>
    <lineage>
        <taxon>Bacteria</taxon>
        <taxon>Pseudomonadati</taxon>
        <taxon>Pseudomonadota</taxon>
        <taxon>Alphaproteobacteria</taxon>
        <taxon>Acetobacterales</taxon>
        <taxon>Acetobacteraceae</taxon>
        <taxon>Swingsia</taxon>
    </lineage>
</organism>
<dbReference type="InterPro" id="IPR018456">
    <property type="entry name" value="PTR2_symporter_CS"/>
</dbReference>
<feature type="transmembrane region" description="Helical" evidence="7">
    <location>
        <begin position="64"/>
        <end position="83"/>
    </location>
</feature>
<protein>
    <submittedName>
        <fullName evidence="8">MFS transporter</fullName>
    </submittedName>
</protein>
<evidence type="ECO:0000313" key="9">
    <source>
        <dbReference type="Proteomes" id="UP000316313"/>
    </source>
</evidence>
<keyword evidence="6 7" id="KW-0472">Membrane</keyword>
<dbReference type="Proteomes" id="UP000316313">
    <property type="component" value="Chromosome"/>
</dbReference>
<dbReference type="OrthoDB" id="9772725at2"/>
<keyword evidence="4 7" id="KW-0812">Transmembrane</keyword>
<dbReference type="Gene3D" id="1.20.1250.20">
    <property type="entry name" value="MFS general substrate transporter like domains"/>
    <property type="match status" value="2"/>
</dbReference>
<feature type="transmembrane region" description="Helical" evidence="7">
    <location>
        <begin position="139"/>
        <end position="156"/>
    </location>
</feature>
<evidence type="ECO:0000256" key="7">
    <source>
        <dbReference type="SAM" id="Phobius"/>
    </source>
</evidence>
<dbReference type="PROSITE" id="PS01022">
    <property type="entry name" value="PTR2_1"/>
    <property type="match status" value="1"/>
</dbReference>
<evidence type="ECO:0000256" key="6">
    <source>
        <dbReference type="ARBA" id="ARBA00023136"/>
    </source>
</evidence>
<dbReference type="InterPro" id="IPR036259">
    <property type="entry name" value="MFS_trans_sf"/>
</dbReference>
<feature type="transmembrane region" description="Helical" evidence="7">
    <location>
        <begin position="297"/>
        <end position="320"/>
    </location>
</feature>
<feature type="transmembrane region" description="Helical" evidence="7">
    <location>
        <begin position="177"/>
        <end position="197"/>
    </location>
</feature>
<dbReference type="KEGG" id="ssam:E3D00_00075"/>
<dbReference type="AlphaFoldDB" id="A0A4Y6UMB2"/>
<keyword evidence="3" id="KW-1003">Cell membrane</keyword>
<dbReference type="EMBL" id="CP038141">
    <property type="protein sequence ID" value="QDH17920.1"/>
    <property type="molecule type" value="Genomic_DNA"/>
</dbReference>
<evidence type="ECO:0000256" key="5">
    <source>
        <dbReference type="ARBA" id="ARBA00022989"/>
    </source>
</evidence>
<sequence length="465" mass="50831">MFPNEPFVESPHVLHSKDVLGHPKGFWVLVLTEAFVAFSLYGMQAILVIYLMDQLLLPGHIEHVWGINSLLGLVGFLYAPSGIQATAGAITGLFLAIAFATPLLGGIIADRFLGRTKTIIIGSVLMTIGHILMLFDWGLVFAILFILIGIGATGALKSQVGSLYALDDQRRSDAYQIYVLGIQIAVIISPALCAFLAQKAWDWGFLVAGIGMLIGLVIYLSGLSWLPKDEIVKKNTKTKQPSLSLREKKATFLLIFLIPVMAISALTNQELSDGYLLWGREHYQKTLFGHPFPISSLVSWDGLISSITGVVVFKFLHIYARYKPDSSEITKVTIGAFIIVLAPIVLAFASYLHPQPHGVSLYWGLLFHTINDIGTALTYALGMALYSRAAPKSLNTMLISCFSLQFCISSLLVGKLSTLIGQVNDVSFWLFHAGTALFAALILLACNIFFYNLLAPETSEVTEKA</sequence>
<feature type="transmembrane region" description="Helical" evidence="7">
    <location>
        <begin position="365"/>
        <end position="386"/>
    </location>
</feature>
<dbReference type="GO" id="GO:0005886">
    <property type="term" value="C:plasma membrane"/>
    <property type="evidence" value="ECO:0007669"/>
    <property type="project" value="UniProtKB-SubCell"/>
</dbReference>
<evidence type="ECO:0000313" key="8">
    <source>
        <dbReference type="EMBL" id="QDH17920.1"/>
    </source>
</evidence>
<dbReference type="GO" id="GO:0006857">
    <property type="term" value="P:oligopeptide transport"/>
    <property type="evidence" value="ECO:0007669"/>
    <property type="project" value="InterPro"/>
</dbReference>
<feature type="transmembrane region" description="Helical" evidence="7">
    <location>
        <begin position="332"/>
        <end position="353"/>
    </location>
</feature>
<dbReference type="GO" id="GO:0022857">
    <property type="term" value="F:transmembrane transporter activity"/>
    <property type="evidence" value="ECO:0007669"/>
    <property type="project" value="InterPro"/>
</dbReference>
<dbReference type="PANTHER" id="PTHR23517:SF15">
    <property type="entry name" value="PROTON-DEPENDENT OLIGOPEPTIDE FAMILY TRANSPORT PROTEIN"/>
    <property type="match status" value="1"/>
</dbReference>
<name>A0A4Y6UMB2_9PROT</name>
<feature type="transmembrane region" description="Helical" evidence="7">
    <location>
        <begin position="398"/>
        <end position="417"/>
    </location>
</feature>
<feature type="transmembrane region" description="Helical" evidence="7">
    <location>
        <begin position="26"/>
        <end position="52"/>
    </location>
</feature>
<reference evidence="8 9" key="1">
    <citation type="submission" date="2019-03" db="EMBL/GenBank/DDBJ databases">
        <title>The complete genome sequence of Swingsia samuiensis NBRC107927(T).</title>
        <authorList>
            <person name="Chua K.-O."/>
            <person name="Chan K.-G."/>
            <person name="See-Too W.-S."/>
        </authorList>
    </citation>
    <scope>NUCLEOTIDE SEQUENCE [LARGE SCALE GENOMIC DNA]</scope>
    <source>
        <strain evidence="8 9">AH83</strain>
    </source>
</reference>
<feature type="transmembrane region" description="Helical" evidence="7">
    <location>
        <begin position="89"/>
        <end position="109"/>
    </location>
</feature>
<feature type="transmembrane region" description="Helical" evidence="7">
    <location>
        <begin position="203"/>
        <end position="226"/>
    </location>
</feature>